<keyword evidence="8" id="KW-1185">Reference proteome</keyword>
<keyword evidence="5" id="KW-0472">Membrane</keyword>
<evidence type="ECO:0000313" key="7">
    <source>
        <dbReference type="EMBL" id="VFQ46138.1"/>
    </source>
</evidence>
<feature type="domain" description="Peptidase S49" evidence="6">
    <location>
        <begin position="101"/>
        <end position="249"/>
    </location>
</feature>
<dbReference type="GO" id="GO:0008236">
    <property type="term" value="F:serine-type peptidase activity"/>
    <property type="evidence" value="ECO:0007669"/>
    <property type="project" value="UniProtKB-KW"/>
</dbReference>
<keyword evidence="3" id="KW-0378">Hydrolase</keyword>
<dbReference type="Proteomes" id="UP000507962">
    <property type="component" value="Unassembled WGS sequence"/>
</dbReference>
<dbReference type="CDD" id="cd07023">
    <property type="entry name" value="S49_Sppa_N_C"/>
    <property type="match status" value="1"/>
</dbReference>
<dbReference type="EMBL" id="CAADHO010000007">
    <property type="protein sequence ID" value="VFQ46138.1"/>
    <property type="molecule type" value="Genomic_DNA"/>
</dbReference>
<sequence>MFSRRHPILFFILMLTGMFSATIVVISVGVMISLAPEAPVLEEGVGVVEITGVISDSQQVLDDLKYFRDADEVKAIVVRINSPGGGVGPSQEIYRSLMKTRELKPVITSMGGVAASGGYYAAAATDGIVANSGTITGSIGVIMGYTNFRQILDKIGLEPVVFKSGDMKDAGSPTREMTEQERAYLQKLVTSLHAQFVRDVAQARELEVPEVAKLADGRIYTGEEALALGLVDRLGNFEDALEWAAELGGLEGMSEAIYPPRPKEKMIDYLMDNAAVRISSALQPSEVGPSFLYRMGQ</sequence>
<feature type="transmembrane region" description="Helical" evidence="5">
    <location>
        <begin position="7"/>
        <end position="32"/>
    </location>
</feature>
<dbReference type="AlphaFoldDB" id="A0A4V6ILR9"/>
<name>A0A4V6ILR9_9BACT</name>
<dbReference type="InterPro" id="IPR029045">
    <property type="entry name" value="ClpP/crotonase-like_dom_sf"/>
</dbReference>
<keyword evidence="2" id="KW-0645">Protease</keyword>
<dbReference type="PANTHER" id="PTHR42987">
    <property type="entry name" value="PEPTIDASE S49"/>
    <property type="match status" value="1"/>
</dbReference>
<evidence type="ECO:0000256" key="5">
    <source>
        <dbReference type="SAM" id="Phobius"/>
    </source>
</evidence>
<dbReference type="InterPro" id="IPR004635">
    <property type="entry name" value="Pept_S49_SppA"/>
</dbReference>
<dbReference type="InterPro" id="IPR002142">
    <property type="entry name" value="Peptidase_S49"/>
</dbReference>
<comment type="similarity">
    <text evidence="1">Belongs to the peptidase S49 family.</text>
</comment>
<dbReference type="Gene3D" id="3.90.226.10">
    <property type="entry name" value="2-enoyl-CoA Hydratase, Chain A, domain 1"/>
    <property type="match status" value="2"/>
</dbReference>
<dbReference type="PANTHER" id="PTHR42987:SF7">
    <property type="entry name" value="SIGNAL PEPTIDE PEPTIDASE SPPA-RELATED"/>
    <property type="match status" value="1"/>
</dbReference>
<evidence type="ECO:0000259" key="6">
    <source>
        <dbReference type="Pfam" id="PF01343"/>
    </source>
</evidence>
<keyword evidence="5" id="KW-0812">Transmembrane</keyword>
<organism evidence="7 8">
    <name type="scientific">Desulfoluna butyratoxydans</name>
    <dbReference type="NCBI Taxonomy" id="231438"/>
    <lineage>
        <taxon>Bacteria</taxon>
        <taxon>Pseudomonadati</taxon>
        <taxon>Thermodesulfobacteriota</taxon>
        <taxon>Desulfobacteria</taxon>
        <taxon>Desulfobacterales</taxon>
        <taxon>Desulfolunaceae</taxon>
        <taxon>Desulfoluna</taxon>
    </lineage>
</organism>
<dbReference type="InterPro" id="IPR047272">
    <property type="entry name" value="S49_SppA_C"/>
</dbReference>
<evidence type="ECO:0000256" key="2">
    <source>
        <dbReference type="ARBA" id="ARBA00022670"/>
    </source>
</evidence>
<evidence type="ECO:0000256" key="3">
    <source>
        <dbReference type="ARBA" id="ARBA00022801"/>
    </source>
</evidence>
<keyword evidence="5" id="KW-1133">Transmembrane helix</keyword>
<dbReference type="Pfam" id="PF01343">
    <property type="entry name" value="Peptidase_S49"/>
    <property type="match status" value="1"/>
</dbReference>
<dbReference type="NCBIfam" id="TIGR00706">
    <property type="entry name" value="SppA_dom"/>
    <property type="match status" value="1"/>
</dbReference>
<evidence type="ECO:0000256" key="1">
    <source>
        <dbReference type="ARBA" id="ARBA00008683"/>
    </source>
</evidence>
<reference evidence="7 8" key="1">
    <citation type="submission" date="2019-03" db="EMBL/GenBank/DDBJ databases">
        <authorList>
            <person name="Nijsse B."/>
        </authorList>
    </citation>
    <scope>NUCLEOTIDE SEQUENCE [LARGE SCALE GENOMIC DNA]</scope>
    <source>
        <strain evidence="7">Desulfoluna butyratoxydans MSL71</strain>
    </source>
</reference>
<protein>
    <submittedName>
        <fullName evidence="7">Peptidase s49 sppa</fullName>
    </submittedName>
</protein>
<keyword evidence="4" id="KW-0720">Serine protease</keyword>
<proteinExistence type="inferred from homology"/>
<gene>
    <name evidence="7" type="ORF">MSL71_38010</name>
</gene>
<dbReference type="GO" id="GO:0006508">
    <property type="term" value="P:proteolysis"/>
    <property type="evidence" value="ECO:0007669"/>
    <property type="project" value="UniProtKB-KW"/>
</dbReference>
<evidence type="ECO:0000313" key="8">
    <source>
        <dbReference type="Proteomes" id="UP000507962"/>
    </source>
</evidence>
<accession>A0A4V6ILR9</accession>
<dbReference type="SUPFAM" id="SSF52096">
    <property type="entry name" value="ClpP/crotonase"/>
    <property type="match status" value="1"/>
</dbReference>
<evidence type="ECO:0000256" key="4">
    <source>
        <dbReference type="ARBA" id="ARBA00022825"/>
    </source>
</evidence>